<gene>
    <name evidence="1" type="ORF">MGU_09236</name>
</gene>
<dbReference type="OrthoDB" id="566138at2759"/>
<dbReference type="InterPro" id="IPR036928">
    <property type="entry name" value="AS_sf"/>
</dbReference>
<comment type="caution">
    <text evidence="1">The sequence shown here is derived from an EMBL/GenBank/DDBJ whole genome shotgun (WGS) entry which is preliminary data.</text>
</comment>
<accession>A0A0B4G9L5</accession>
<protein>
    <submittedName>
        <fullName evidence="1">Amidase family protein</fullName>
    </submittedName>
</protein>
<sequence length="208" mass="23447">MPALKGLEGWKEIRVGSLDPDIFRYDESFQNLVPEAIDQIKSAALQGYERIRRPAGVDHPDVTLRPTSDFNFAKGNLFVEVMVADFQSDLKKYLEGTQNSVMRSAKDLAAWNTAHAELALPPADPNQTSIDRSIAFDKSSDIWQRSMERIRKVEQNFPDTLEKYDINVIIGPSDSWFSQYSAATGYQYPLCSLPLGQSQSAFLEYEDG</sequence>
<dbReference type="EMBL" id="AZNH01000059">
    <property type="protein sequence ID" value="KID83450.1"/>
    <property type="molecule type" value="Genomic_DNA"/>
</dbReference>
<dbReference type="Proteomes" id="UP000031192">
    <property type="component" value="Unassembled WGS sequence"/>
</dbReference>
<dbReference type="Gene3D" id="3.90.1300.10">
    <property type="entry name" value="Amidase signature (AS) domain"/>
    <property type="match status" value="1"/>
</dbReference>
<proteinExistence type="predicted"/>
<organism evidence="1 2">
    <name type="scientific">Metarhizium guizhouense (strain ARSEF 977)</name>
    <dbReference type="NCBI Taxonomy" id="1276136"/>
    <lineage>
        <taxon>Eukaryota</taxon>
        <taxon>Fungi</taxon>
        <taxon>Dikarya</taxon>
        <taxon>Ascomycota</taxon>
        <taxon>Pezizomycotina</taxon>
        <taxon>Sordariomycetes</taxon>
        <taxon>Hypocreomycetidae</taxon>
        <taxon>Hypocreales</taxon>
        <taxon>Clavicipitaceae</taxon>
        <taxon>Metarhizium</taxon>
    </lineage>
</organism>
<keyword evidence="2" id="KW-1185">Reference proteome</keyword>
<evidence type="ECO:0000313" key="1">
    <source>
        <dbReference type="EMBL" id="KID83450.1"/>
    </source>
</evidence>
<dbReference type="AlphaFoldDB" id="A0A0B4G9L5"/>
<evidence type="ECO:0000313" key="2">
    <source>
        <dbReference type="Proteomes" id="UP000031192"/>
    </source>
</evidence>
<dbReference type="HOGENOM" id="CLU_114627_0_0_1"/>
<reference evidence="1 2" key="1">
    <citation type="journal article" date="2014" name="Proc. Natl. Acad. Sci. U.S.A.">
        <title>Trajectory and genomic determinants of fungal-pathogen speciation and host adaptation.</title>
        <authorList>
            <person name="Hu X."/>
            <person name="Xiao G."/>
            <person name="Zheng P."/>
            <person name="Shang Y."/>
            <person name="Su Y."/>
            <person name="Zhang X."/>
            <person name="Liu X."/>
            <person name="Zhan S."/>
            <person name="St Leger R.J."/>
            <person name="Wang C."/>
        </authorList>
    </citation>
    <scope>NUCLEOTIDE SEQUENCE [LARGE SCALE GENOMIC DNA]</scope>
    <source>
        <strain evidence="1 2">ARSEF 977</strain>
    </source>
</reference>
<name>A0A0B4G9L5_METGA</name>